<accession>A0A3Q7FJT3</accession>
<keyword evidence="3" id="KW-1185">Reference proteome</keyword>
<protein>
    <submittedName>
        <fullName evidence="2">Uncharacterized protein</fullName>
    </submittedName>
</protein>
<sequence length="97" mass="10846">MGVQDDVHHDVEVGTNCEHSHGSVDEWDLSKGEECDLEWMDAISNERERVKKCAENNAHSKKGKWPMSYNEHGSNVEGGTEARIGAEAVTQKFEPYG</sequence>
<reference evidence="2" key="2">
    <citation type="submission" date="2019-01" db="UniProtKB">
        <authorList>
            <consortium name="EnsemblPlants"/>
        </authorList>
    </citation>
    <scope>IDENTIFICATION</scope>
    <source>
        <strain evidence="2">cv. Heinz 1706</strain>
    </source>
</reference>
<feature type="region of interest" description="Disordered" evidence="1">
    <location>
        <begin position="58"/>
        <end position="78"/>
    </location>
</feature>
<dbReference type="EnsemblPlants" id="Solyc03g079903.1.1">
    <property type="protein sequence ID" value="Solyc03g079903.1.1"/>
    <property type="gene ID" value="Solyc03g079903.1"/>
</dbReference>
<dbReference type="Gramene" id="Solyc03g079903.1.1">
    <property type="protein sequence ID" value="Solyc03g079903.1.1"/>
    <property type="gene ID" value="Solyc03g079903.1"/>
</dbReference>
<dbReference type="Proteomes" id="UP000004994">
    <property type="component" value="Chromosome 3"/>
</dbReference>
<dbReference type="AlphaFoldDB" id="A0A3Q7FJT3"/>
<evidence type="ECO:0000313" key="2">
    <source>
        <dbReference type="EnsemblPlants" id="Solyc03g079903.1.1"/>
    </source>
</evidence>
<name>A0A3Q7FJT3_SOLLC</name>
<proteinExistence type="predicted"/>
<dbReference type="InParanoid" id="A0A3Q7FJT3"/>
<evidence type="ECO:0000313" key="3">
    <source>
        <dbReference type="Proteomes" id="UP000004994"/>
    </source>
</evidence>
<organism evidence="2">
    <name type="scientific">Solanum lycopersicum</name>
    <name type="common">Tomato</name>
    <name type="synonym">Lycopersicon esculentum</name>
    <dbReference type="NCBI Taxonomy" id="4081"/>
    <lineage>
        <taxon>Eukaryota</taxon>
        <taxon>Viridiplantae</taxon>
        <taxon>Streptophyta</taxon>
        <taxon>Embryophyta</taxon>
        <taxon>Tracheophyta</taxon>
        <taxon>Spermatophyta</taxon>
        <taxon>Magnoliopsida</taxon>
        <taxon>eudicotyledons</taxon>
        <taxon>Gunneridae</taxon>
        <taxon>Pentapetalae</taxon>
        <taxon>asterids</taxon>
        <taxon>lamiids</taxon>
        <taxon>Solanales</taxon>
        <taxon>Solanaceae</taxon>
        <taxon>Solanoideae</taxon>
        <taxon>Solaneae</taxon>
        <taxon>Solanum</taxon>
        <taxon>Solanum subgen. Lycopersicon</taxon>
    </lineage>
</organism>
<reference evidence="2" key="1">
    <citation type="journal article" date="2012" name="Nature">
        <title>The tomato genome sequence provides insights into fleshy fruit evolution.</title>
        <authorList>
            <consortium name="Tomato Genome Consortium"/>
        </authorList>
    </citation>
    <scope>NUCLEOTIDE SEQUENCE [LARGE SCALE GENOMIC DNA]</scope>
    <source>
        <strain evidence="2">cv. Heinz 1706</strain>
    </source>
</reference>
<evidence type="ECO:0000256" key="1">
    <source>
        <dbReference type="SAM" id="MobiDB-lite"/>
    </source>
</evidence>